<dbReference type="GO" id="GO:0005886">
    <property type="term" value="C:plasma membrane"/>
    <property type="evidence" value="ECO:0007669"/>
    <property type="project" value="UniProtKB-SubCell"/>
</dbReference>
<dbReference type="Proteomes" id="UP000005435">
    <property type="component" value="Chromosome"/>
</dbReference>
<dbReference type="HOGENOM" id="CLU_059158_0_0_9"/>
<dbReference type="eggNOG" id="ENOG50301AF">
    <property type="taxonomic scope" value="Bacteria"/>
</dbReference>
<sequence length="298" mass="33875">MEIYLDVLVLENIVMNYLILLMTAKFSKNKTSHLRLFLAAFVGAIYVAFLVVYPSLDVYYTTITKIAISFAIVAIAFSFQRFTAFFKTMVMFYISTFIFAGAGFAFLYFNHSGGFIRDGFFYVYWNSKWTVMVLCVATVGIIVKIFWEIIQSRLVKDRLLLPLKIAFENGIINLSALVDTGNALFDPLTHSPVIVVEFNAIKSILPEEIQNIFEESKEDDLVRVTKIVSNSRWFSRFRIIPFTSLGKENGILIGFKPDYIEIGDKNERKGVTDVIVGIYNKALSKGENYNALLSPDLV</sequence>
<dbReference type="GO" id="GO:0030435">
    <property type="term" value="P:sporulation resulting in formation of a cellular spore"/>
    <property type="evidence" value="ECO:0007669"/>
    <property type="project" value="UniProtKB-KW"/>
</dbReference>
<feature type="transmembrane region" description="Helical" evidence="3">
    <location>
        <begin position="59"/>
        <end position="78"/>
    </location>
</feature>
<keyword evidence="1 3" id="KW-0472">Membrane</keyword>
<comment type="subcellular location">
    <subcellularLocation>
        <location evidence="1">Cell membrane</location>
    </subcellularLocation>
</comment>
<proteinExistence type="inferred from homology"/>
<evidence type="ECO:0000256" key="1">
    <source>
        <dbReference type="PIRNR" id="PIRNR018571"/>
    </source>
</evidence>
<dbReference type="Pfam" id="PF03419">
    <property type="entry name" value="Peptidase_U4"/>
    <property type="match status" value="1"/>
</dbReference>
<feature type="transmembrane region" description="Helical" evidence="3">
    <location>
        <begin position="36"/>
        <end position="53"/>
    </location>
</feature>
<comment type="similarity">
    <text evidence="1">Belongs to the peptidase U4 family.</text>
</comment>
<feature type="active site" evidence="2">
    <location>
        <position position="179"/>
    </location>
</feature>
<comment type="function">
    <text evidence="1">Probable aspartic protease that is responsible for the proteolytic cleavage of the RNA polymerase sigma E factor (SigE/spoIIGB) to yield the active peptide in the mother cell during sporulation. Responds to a signal from the forespore that is triggered by the extracellular signal protein SpoIIR.</text>
</comment>
<dbReference type="EC" id="3.4.23.-" evidence="1"/>
<reference evidence="4 5" key="2">
    <citation type="journal article" date="2012" name="Stand. Genomic Sci.">
        <title>Complete Genome Sequence of Clostridium clariflavum DSM 19732.</title>
        <authorList>
            <person name="Izquierdo J.A."/>
            <person name="Goodwin L."/>
            <person name="Davenport K.W."/>
            <person name="Teshima H."/>
            <person name="Bruce D."/>
            <person name="Detter C."/>
            <person name="Tapia R."/>
            <person name="Han S."/>
            <person name="Land M."/>
            <person name="Hauser L."/>
            <person name="Jeffries C.D."/>
            <person name="Han J."/>
            <person name="Pitluck S."/>
            <person name="Nolan M."/>
            <person name="Chen A."/>
            <person name="Huntemann M."/>
            <person name="Mavromatis K."/>
            <person name="Mikhailova N."/>
            <person name="Liolios K."/>
            <person name="Woyke T."/>
            <person name="Lynd L.R."/>
        </authorList>
    </citation>
    <scope>NUCLEOTIDE SEQUENCE [LARGE SCALE GENOMIC DNA]</scope>
    <source>
        <strain evidence="5">DSM 19732 / NBRC 101661 / EBR45</strain>
    </source>
</reference>
<accession>G8LX87</accession>
<name>G8LX87_ACECE</name>
<feature type="transmembrane region" description="Helical" evidence="3">
    <location>
        <begin position="90"/>
        <end position="109"/>
    </location>
</feature>
<evidence type="ECO:0000256" key="3">
    <source>
        <dbReference type="SAM" id="Phobius"/>
    </source>
</evidence>
<evidence type="ECO:0000313" key="5">
    <source>
        <dbReference type="Proteomes" id="UP000005435"/>
    </source>
</evidence>
<keyword evidence="3" id="KW-0812">Transmembrane</keyword>
<protein>
    <recommendedName>
        <fullName evidence="1">Sporulation sigma-E factor-processing peptidase</fullName>
        <ecNumber evidence="1">3.4.23.-</ecNumber>
    </recommendedName>
    <alternativeName>
        <fullName evidence="1">Membrane-associated aspartic protease</fullName>
    </alternativeName>
    <alternativeName>
        <fullName evidence="1">Stage II sporulation protein GA</fullName>
    </alternativeName>
</protein>
<dbReference type="RefSeq" id="WP_014255357.1">
    <property type="nucleotide sequence ID" value="NC_016627.1"/>
</dbReference>
<feature type="transmembrane region" description="Helical" evidence="3">
    <location>
        <begin position="6"/>
        <end position="24"/>
    </location>
</feature>
<dbReference type="GO" id="GO:0030436">
    <property type="term" value="P:asexual sporulation"/>
    <property type="evidence" value="ECO:0007669"/>
    <property type="project" value="InterPro"/>
</dbReference>
<evidence type="ECO:0000313" key="4">
    <source>
        <dbReference type="EMBL" id="AEV68778.1"/>
    </source>
</evidence>
<gene>
    <name evidence="4" type="ordered locus">Clocl_2185</name>
</gene>
<dbReference type="GO" id="GO:0004190">
    <property type="term" value="F:aspartic-type endopeptidase activity"/>
    <property type="evidence" value="ECO:0007669"/>
    <property type="project" value="UniProtKB-KW"/>
</dbReference>
<dbReference type="GO" id="GO:0006508">
    <property type="term" value="P:proteolysis"/>
    <property type="evidence" value="ECO:0007669"/>
    <property type="project" value="UniProtKB-KW"/>
</dbReference>
<keyword evidence="1" id="KW-1003">Cell membrane</keyword>
<keyword evidence="1" id="KW-0378">Hydrolase</keyword>
<reference evidence="5" key="1">
    <citation type="submission" date="2011-12" db="EMBL/GenBank/DDBJ databases">
        <title>Complete sequence of Clostridium clariflavum DSM 19732.</title>
        <authorList>
            <consortium name="US DOE Joint Genome Institute"/>
            <person name="Lucas S."/>
            <person name="Han J."/>
            <person name="Lapidus A."/>
            <person name="Cheng J.-F."/>
            <person name="Goodwin L."/>
            <person name="Pitluck S."/>
            <person name="Peters L."/>
            <person name="Teshima H."/>
            <person name="Detter J.C."/>
            <person name="Han C."/>
            <person name="Tapia R."/>
            <person name="Land M."/>
            <person name="Hauser L."/>
            <person name="Kyrpides N."/>
            <person name="Ivanova N."/>
            <person name="Pagani I."/>
            <person name="Kitzmiller T."/>
            <person name="Lynd L."/>
            <person name="Izquierdo J."/>
            <person name="Woyke T."/>
        </authorList>
    </citation>
    <scope>NUCLEOTIDE SEQUENCE [LARGE SCALE GENOMIC DNA]</scope>
    <source>
        <strain evidence="5">DSM 19732 / NBRC 101661 / EBR45</strain>
    </source>
</reference>
<evidence type="ECO:0000256" key="2">
    <source>
        <dbReference type="PIRSR" id="PIRSR018571-1"/>
    </source>
</evidence>
<dbReference type="KEGG" id="ccl:Clocl_2185"/>
<dbReference type="AlphaFoldDB" id="G8LX87"/>
<dbReference type="NCBIfam" id="TIGR02854">
    <property type="entry name" value="spore_II_GA"/>
    <property type="match status" value="1"/>
</dbReference>
<dbReference type="EMBL" id="CP003065">
    <property type="protein sequence ID" value="AEV68778.1"/>
    <property type="molecule type" value="Genomic_DNA"/>
</dbReference>
<organism evidence="4 5">
    <name type="scientific">Acetivibrio clariflavus (strain DSM 19732 / NBRC 101661 / EBR45)</name>
    <name type="common">Clostridium clariflavum</name>
    <dbReference type="NCBI Taxonomy" id="720554"/>
    <lineage>
        <taxon>Bacteria</taxon>
        <taxon>Bacillati</taxon>
        <taxon>Bacillota</taxon>
        <taxon>Clostridia</taxon>
        <taxon>Eubacteriales</taxon>
        <taxon>Oscillospiraceae</taxon>
        <taxon>Acetivibrio</taxon>
    </lineage>
</organism>
<feature type="transmembrane region" description="Helical" evidence="3">
    <location>
        <begin position="129"/>
        <end position="150"/>
    </location>
</feature>
<keyword evidence="1" id="KW-0645">Protease</keyword>
<keyword evidence="5" id="KW-1185">Reference proteome</keyword>
<keyword evidence="1" id="KW-0064">Aspartyl protease</keyword>
<dbReference type="OrthoDB" id="2690199at2"/>
<keyword evidence="3" id="KW-1133">Transmembrane helix</keyword>
<dbReference type="STRING" id="720554.Clocl_2185"/>
<dbReference type="InterPro" id="IPR005081">
    <property type="entry name" value="SpoIIGA"/>
</dbReference>
<keyword evidence="1" id="KW-0749">Sporulation</keyword>
<dbReference type="PIRSF" id="PIRSF018571">
    <property type="entry name" value="SpoIIGA"/>
    <property type="match status" value="1"/>
</dbReference>